<evidence type="ECO:0000256" key="12">
    <source>
        <dbReference type="ARBA" id="ARBA00023157"/>
    </source>
</evidence>
<reference evidence="15 16" key="1">
    <citation type="submission" date="2020-05" db="EMBL/GenBank/DDBJ databases">
        <title>Complete genome sequence of Deefgea sp. D17.</title>
        <authorList>
            <person name="Bae J.-W."/>
            <person name="Han J.E."/>
        </authorList>
    </citation>
    <scope>NUCLEOTIDE SEQUENCE [LARGE SCALE GENOMIC DNA]</scope>
    <source>
        <strain evidence="15 16">D17</strain>
    </source>
</reference>
<keyword evidence="5" id="KW-0812">Transmembrane</keyword>
<evidence type="ECO:0000256" key="2">
    <source>
        <dbReference type="ARBA" id="ARBA00004648"/>
    </source>
</evidence>
<evidence type="ECO:0000313" key="16">
    <source>
        <dbReference type="Proteomes" id="UP000504844"/>
    </source>
</evidence>
<keyword evidence="16" id="KW-1185">Reference proteome</keyword>
<dbReference type="GO" id="GO:0030158">
    <property type="term" value="F:protein xylosyltransferase activity"/>
    <property type="evidence" value="ECO:0007669"/>
    <property type="project" value="InterPro"/>
</dbReference>
<keyword evidence="7" id="KW-0256">Endoplasmic reticulum</keyword>
<dbReference type="PANTHER" id="PTHR46025">
    <property type="entry name" value="XYLOSYLTRANSFERASE OXT"/>
    <property type="match status" value="1"/>
</dbReference>
<name>A0A6M8SPX9_9NEIS</name>
<dbReference type="Pfam" id="PF02485">
    <property type="entry name" value="Branch"/>
    <property type="match status" value="1"/>
</dbReference>
<dbReference type="EMBL" id="CP054143">
    <property type="protein sequence ID" value="QKJ67323.1"/>
    <property type="molecule type" value="Genomic_DNA"/>
</dbReference>
<keyword evidence="13" id="KW-0325">Glycoprotein</keyword>
<evidence type="ECO:0000256" key="1">
    <source>
        <dbReference type="ARBA" id="ARBA00004323"/>
    </source>
</evidence>
<dbReference type="GO" id="GO:0046872">
    <property type="term" value="F:metal ion binding"/>
    <property type="evidence" value="ECO:0007669"/>
    <property type="project" value="UniProtKB-KW"/>
</dbReference>
<dbReference type="KEGG" id="dee:HQN60_11785"/>
<dbReference type="GO" id="GO:0050650">
    <property type="term" value="P:chondroitin sulfate proteoglycan biosynthetic process"/>
    <property type="evidence" value="ECO:0007669"/>
    <property type="project" value="TreeGrafter"/>
</dbReference>
<dbReference type="Proteomes" id="UP000504844">
    <property type="component" value="Chromosome"/>
</dbReference>
<keyword evidence="4" id="KW-0808">Transferase</keyword>
<evidence type="ECO:0000256" key="10">
    <source>
        <dbReference type="ARBA" id="ARBA00023034"/>
    </source>
</evidence>
<evidence type="ECO:0000256" key="8">
    <source>
        <dbReference type="ARBA" id="ARBA00022968"/>
    </source>
</evidence>
<dbReference type="InterPro" id="IPR043538">
    <property type="entry name" value="XYLT"/>
</dbReference>
<keyword evidence="3" id="KW-0328">Glycosyltransferase</keyword>
<evidence type="ECO:0000256" key="3">
    <source>
        <dbReference type="ARBA" id="ARBA00022676"/>
    </source>
</evidence>
<dbReference type="PANTHER" id="PTHR46025:SF3">
    <property type="entry name" value="XYLOSYLTRANSFERASE OXT"/>
    <property type="match status" value="1"/>
</dbReference>
<comment type="subcellular location">
    <subcellularLocation>
        <location evidence="2">Endoplasmic reticulum membrane</location>
        <topology evidence="2">Single-pass type II membrane protein</topology>
    </subcellularLocation>
    <subcellularLocation>
        <location evidence="1">Golgi apparatus membrane</location>
        <topology evidence="1">Single-pass type II membrane protein</topology>
    </subcellularLocation>
</comment>
<evidence type="ECO:0000256" key="7">
    <source>
        <dbReference type="ARBA" id="ARBA00022824"/>
    </source>
</evidence>
<keyword evidence="11" id="KW-0472">Membrane</keyword>
<dbReference type="AlphaFoldDB" id="A0A6M8SPX9"/>
<evidence type="ECO:0000256" key="9">
    <source>
        <dbReference type="ARBA" id="ARBA00022989"/>
    </source>
</evidence>
<gene>
    <name evidence="15" type="ORF">HQN60_11785</name>
</gene>
<evidence type="ECO:0000256" key="13">
    <source>
        <dbReference type="ARBA" id="ARBA00023180"/>
    </source>
</evidence>
<proteinExistence type="predicted"/>
<dbReference type="GO" id="GO:0016020">
    <property type="term" value="C:membrane"/>
    <property type="evidence" value="ECO:0007669"/>
    <property type="project" value="InterPro"/>
</dbReference>
<accession>A0A6M8SPX9</accession>
<keyword evidence="8" id="KW-0735">Signal-anchor</keyword>
<sequence>MTTIAYFILAHAHPEQISRLVQQLNTPHSRFYIHIDANTPDAIFTALQSQLSALENIHFIERQACRWGGFSLVDASLRLMAAANKDGFDWGVLLSGQDYPIHSNQYIEETLARSPYLGLIDIKPAPEFDIAYRYRAWYFEALNGTRLNKALQKIQRLSRKVGIERALPAPISQVYAGSQWWTLSHTACQTVLDFVAKQPQVVDFFRHTLIPDEMFFQTILMNSPLAEQLSSDARRYLEWDEGAWSPLLLKPENISQLRDSKALFARKFAADSATTQALINLHRQ</sequence>
<keyword evidence="10" id="KW-0333">Golgi apparatus</keyword>
<dbReference type="RefSeq" id="WP_173533826.1">
    <property type="nucleotide sequence ID" value="NZ_CP054143.1"/>
</dbReference>
<evidence type="ECO:0000313" key="15">
    <source>
        <dbReference type="EMBL" id="QKJ67323.1"/>
    </source>
</evidence>
<dbReference type="GO" id="GO:0015012">
    <property type="term" value="P:heparan sulfate proteoglycan biosynthetic process"/>
    <property type="evidence" value="ECO:0007669"/>
    <property type="project" value="TreeGrafter"/>
</dbReference>
<organism evidence="15 16">
    <name type="scientific">Deefgea piscis</name>
    <dbReference type="NCBI Taxonomy" id="2739061"/>
    <lineage>
        <taxon>Bacteria</taxon>
        <taxon>Pseudomonadati</taxon>
        <taxon>Pseudomonadota</taxon>
        <taxon>Betaproteobacteria</taxon>
        <taxon>Neisseriales</taxon>
        <taxon>Chitinibacteraceae</taxon>
        <taxon>Deefgea</taxon>
    </lineage>
</organism>
<evidence type="ECO:0000256" key="5">
    <source>
        <dbReference type="ARBA" id="ARBA00022692"/>
    </source>
</evidence>
<evidence type="ECO:0000256" key="4">
    <source>
        <dbReference type="ARBA" id="ARBA00022679"/>
    </source>
</evidence>
<dbReference type="InterPro" id="IPR003406">
    <property type="entry name" value="Glyco_trans_14"/>
</dbReference>
<keyword evidence="9" id="KW-1133">Transmembrane helix</keyword>
<keyword evidence="6" id="KW-0479">Metal-binding</keyword>
<evidence type="ECO:0000256" key="11">
    <source>
        <dbReference type="ARBA" id="ARBA00023136"/>
    </source>
</evidence>
<keyword evidence="12" id="KW-1015">Disulfide bond</keyword>
<evidence type="ECO:0000256" key="6">
    <source>
        <dbReference type="ARBA" id="ARBA00022723"/>
    </source>
</evidence>
<evidence type="ECO:0000256" key="14">
    <source>
        <dbReference type="ARBA" id="ARBA00042865"/>
    </source>
</evidence>
<protein>
    <recommendedName>
        <fullName evidence="14">Peptide O-xylosyltransferase</fullName>
    </recommendedName>
</protein>